<feature type="transmembrane region" description="Helical" evidence="2">
    <location>
        <begin position="121"/>
        <end position="139"/>
    </location>
</feature>
<feature type="transmembrane region" description="Helical" evidence="2">
    <location>
        <begin position="197"/>
        <end position="214"/>
    </location>
</feature>
<gene>
    <name evidence="4" type="ORF">B0I08_101758</name>
</gene>
<evidence type="ECO:0000259" key="3">
    <source>
        <dbReference type="PROSITE" id="PS50076"/>
    </source>
</evidence>
<evidence type="ECO:0000313" key="5">
    <source>
        <dbReference type="Proteomes" id="UP000237983"/>
    </source>
</evidence>
<dbReference type="CDD" id="cd06257">
    <property type="entry name" value="DnaJ"/>
    <property type="match status" value="1"/>
</dbReference>
<evidence type="ECO:0000256" key="2">
    <source>
        <dbReference type="SAM" id="Phobius"/>
    </source>
</evidence>
<reference evidence="4 5" key="1">
    <citation type="submission" date="2018-03" db="EMBL/GenBank/DDBJ databases">
        <title>Genomic Encyclopedia of Type Strains, Phase III (KMG-III): the genomes of soil and plant-associated and newly described type strains.</title>
        <authorList>
            <person name="Whitman W."/>
        </authorList>
    </citation>
    <scope>NUCLEOTIDE SEQUENCE [LARGE SCALE GENOMIC DNA]</scope>
    <source>
        <strain evidence="4 5">CGMCC 1.12484</strain>
    </source>
</reference>
<dbReference type="SUPFAM" id="SSF46565">
    <property type="entry name" value="Chaperone J-domain"/>
    <property type="match status" value="1"/>
</dbReference>
<sequence>MSRGYSERMTPAEAALLLGVRSDADAAEIMHAFRRSARSSHPDLLVGASRAELTAAEERFVRVSAARDILLKKAAAPAGTASSGREPPETDLGPGQWFTSPSTGRRVFVAEPEPVPLPPSTWALTAWVALLGAAVALSYFGGPLPRNPLDLVLRMIPLATFAVVYAITGRRPFLVLGVVWAAATAVMTFALASFGSLLALEILLVPLLALGVIGNRKRRRREAVAGT</sequence>
<feature type="transmembrane region" description="Helical" evidence="2">
    <location>
        <begin position="151"/>
        <end position="168"/>
    </location>
</feature>
<dbReference type="Proteomes" id="UP000237983">
    <property type="component" value="Unassembled WGS sequence"/>
</dbReference>
<dbReference type="SMART" id="SM00271">
    <property type="entry name" value="DnaJ"/>
    <property type="match status" value="1"/>
</dbReference>
<organism evidence="4 5">
    <name type="scientific">Glaciihabitans tibetensis</name>
    <dbReference type="NCBI Taxonomy" id="1266600"/>
    <lineage>
        <taxon>Bacteria</taxon>
        <taxon>Bacillati</taxon>
        <taxon>Actinomycetota</taxon>
        <taxon>Actinomycetes</taxon>
        <taxon>Micrococcales</taxon>
        <taxon>Microbacteriaceae</taxon>
        <taxon>Glaciihabitans</taxon>
    </lineage>
</organism>
<feature type="transmembrane region" description="Helical" evidence="2">
    <location>
        <begin position="173"/>
        <end position="191"/>
    </location>
</feature>
<feature type="region of interest" description="Disordered" evidence="1">
    <location>
        <begin position="77"/>
        <end position="96"/>
    </location>
</feature>
<dbReference type="Gene3D" id="1.10.287.110">
    <property type="entry name" value="DnaJ domain"/>
    <property type="match status" value="1"/>
</dbReference>
<keyword evidence="2" id="KW-0472">Membrane</keyword>
<keyword evidence="2" id="KW-1133">Transmembrane helix</keyword>
<accession>A0A2T0VK66</accession>
<feature type="domain" description="J" evidence="3">
    <location>
        <begin position="13"/>
        <end position="75"/>
    </location>
</feature>
<proteinExistence type="predicted"/>
<comment type="caution">
    <text evidence="4">The sequence shown here is derived from an EMBL/GenBank/DDBJ whole genome shotgun (WGS) entry which is preliminary data.</text>
</comment>
<name>A0A2T0VK66_9MICO</name>
<evidence type="ECO:0000256" key="1">
    <source>
        <dbReference type="SAM" id="MobiDB-lite"/>
    </source>
</evidence>
<dbReference type="EMBL" id="PVTL01000001">
    <property type="protein sequence ID" value="PRY70621.1"/>
    <property type="molecule type" value="Genomic_DNA"/>
</dbReference>
<protein>
    <submittedName>
        <fullName evidence="4">DnaJ-like protein</fullName>
    </submittedName>
</protein>
<dbReference type="Pfam" id="PF00226">
    <property type="entry name" value="DnaJ"/>
    <property type="match status" value="1"/>
</dbReference>
<keyword evidence="5" id="KW-1185">Reference proteome</keyword>
<dbReference type="InterPro" id="IPR036869">
    <property type="entry name" value="J_dom_sf"/>
</dbReference>
<evidence type="ECO:0000313" key="4">
    <source>
        <dbReference type="EMBL" id="PRY70621.1"/>
    </source>
</evidence>
<dbReference type="PROSITE" id="PS50076">
    <property type="entry name" value="DNAJ_2"/>
    <property type="match status" value="1"/>
</dbReference>
<dbReference type="AlphaFoldDB" id="A0A2T0VK66"/>
<keyword evidence="2" id="KW-0812">Transmembrane</keyword>
<dbReference type="InterPro" id="IPR001623">
    <property type="entry name" value="DnaJ_domain"/>
</dbReference>